<keyword evidence="2" id="KW-1185">Reference proteome</keyword>
<feature type="compositionally biased region" description="Low complexity" evidence="1">
    <location>
        <begin position="72"/>
        <end position="81"/>
    </location>
</feature>
<name>A0A1I7Z0K0_9BILA</name>
<evidence type="ECO:0000313" key="2">
    <source>
        <dbReference type="Proteomes" id="UP000095287"/>
    </source>
</evidence>
<sequence>MPLQAEVTERRRLKNTAKGEAPRTVFGRRCPSKERRRRVHVIRLQTRTFRTVSVGKSPAGAKFAAKEHRTSGDGASAAGEGELAEMTKSDYGRKDKKFRRSLSGESGITRCFAFFGGEAPQKAHSSPAPPTGTVAAAFQNSALCVHFRAAADAYQRVISAKDDPDPGQTRPIDATYFFFLLERATLGTSEGA</sequence>
<dbReference type="Proteomes" id="UP000095287">
    <property type="component" value="Unplaced"/>
</dbReference>
<dbReference type="AlphaFoldDB" id="A0A1I7Z0K0"/>
<proteinExistence type="predicted"/>
<reference evidence="3" key="1">
    <citation type="submission" date="2016-11" db="UniProtKB">
        <authorList>
            <consortium name="WormBaseParasite"/>
        </authorList>
    </citation>
    <scope>IDENTIFICATION</scope>
</reference>
<organism evidence="2 3">
    <name type="scientific">Steinernema glaseri</name>
    <dbReference type="NCBI Taxonomy" id="37863"/>
    <lineage>
        <taxon>Eukaryota</taxon>
        <taxon>Metazoa</taxon>
        <taxon>Ecdysozoa</taxon>
        <taxon>Nematoda</taxon>
        <taxon>Chromadorea</taxon>
        <taxon>Rhabditida</taxon>
        <taxon>Tylenchina</taxon>
        <taxon>Panagrolaimomorpha</taxon>
        <taxon>Strongyloidoidea</taxon>
        <taxon>Steinernematidae</taxon>
        <taxon>Steinernema</taxon>
    </lineage>
</organism>
<evidence type="ECO:0000256" key="1">
    <source>
        <dbReference type="SAM" id="MobiDB-lite"/>
    </source>
</evidence>
<feature type="region of interest" description="Disordered" evidence="1">
    <location>
        <begin position="60"/>
        <end position="81"/>
    </location>
</feature>
<evidence type="ECO:0000313" key="3">
    <source>
        <dbReference type="WBParaSite" id="L893_g21564.t1"/>
    </source>
</evidence>
<accession>A0A1I7Z0K0</accession>
<feature type="region of interest" description="Disordered" evidence="1">
    <location>
        <begin position="1"/>
        <end position="22"/>
    </location>
</feature>
<protein>
    <submittedName>
        <fullName evidence="3">Uncharacterized protein</fullName>
    </submittedName>
</protein>
<dbReference type="WBParaSite" id="L893_g21564.t1">
    <property type="protein sequence ID" value="L893_g21564.t1"/>
    <property type="gene ID" value="L893_g21564"/>
</dbReference>